<dbReference type="EMBL" id="JAOPJF010000027">
    <property type="protein sequence ID" value="KAK1144981.1"/>
    <property type="molecule type" value="Genomic_DNA"/>
</dbReference>
<comment type="caution">
    <text evidence="1">The sequence shown here is derived from an EMBL/GenBank/DDBJ whole genome shotgun (WGS) entry which is preliminary data.</text>
</comment>
<keyword evidence="2" id="KW-1185">Reference proteome</keyword>
<evidence type="ECO:0000313" key="1">
    <source>
        <dbReference type="EMBL" id="KAK1144981.1"/>
    </source>
</evidence>
<accession>A0ACC3B3L1</accession>
<proteinExistence type="predicted"/>
<dbReference type="Proteomes" id="UP001177260">
    <property type="component" value="Unassembled WGS sequence"/>
</dbReference>
<reference evidence="1 2" key="1">
    <citation type="journal article" date="2023" name="ACS Omega">
        <title>Identification of the Neoaspergillic Acid Biosynthesis Gene Cluster by Establishing an In Vitro CRISPR-Ribonucleoprotein Genetic System in Aspergillus melleus.</title>
        <authorList>
            <person name="Yuan B."/>
            <person name="Grau M.F."/>
            <person name="Murata R.M."/>
            <person name="Torok T."/>
            <person name="Venkateswaran K."/>
            <person name="Stajich J.E."/>
            <person name="Wang C.C.C."/>
        </authorList>
    </citation>
    <scope>NUCLEOTIDE SEQUENCE [LARGE SCALE GENOMIC DNA]</scope>
    <source>
        <strain evidence="1 2">IMV 1140</strain>
    </source>
</reference>
<protein>
    <submittedName>
        <fullName evidence="1">Uncharacterized protein</fullName>
    </submittedName>
</protein>
<organism evidence="1 2">
    <name type="scientific">Aspergillus melleus</name>
    <dbReference type="NCBI Taxonomy" id="138277"/>
    <lineage>
        <taxon>Eukaryota</taxon>
        <taxon>Fungi</taxon>
        <taxon>Dikarya</taxon>
        <taxon>Ascomycota</taxon>
        <taxon>Pezizomycotina</taxon>
        <taxon>Eurotiomycetes</taxon>
        <taxon>Eurotiomycetidae</taxon>
        <taxon>Eurotiales</taxon>
        <taxon>Aspergillaceae</taxon>
        <taxon>Aspergillus</taxon>
        <taxon>Aspergillus subgen. Circumdati</taxon>
    </lineage>
</organism>
<gene>
    <name evidence="1" type="ORF">N8T08_004696</name>
</gene>
<sequence>MVPAEHIAGVLPEQAEWLVGVKNSLLSQPQTIGPKTRTSFLFCWLLRSVNDASLLNQDYKLESYVCLSARSFHLLADVDAKPSSSQSRLLVTNVLDQESILLCEAEIATDLLNALGNLKTAVMPLTWPTIHRKMIPYKPYDAFVGRLMGQLVAPSPSDSPPQHVNHSTSSETNRRHGRGDEDEDSGPRKIRRISGS</sequence>
<evidence type="ECO:0000313" key="2">
    <source>
        <dbReference type="Proteomes" id="UP001177260"/>
    </source>
</evidence>
<name>A0ACC3B3L1_9EURO</name>